<accession>A0A433WL07</accession>
<dbReference type="PROSITE" id="PS00061">
    <property type="entry name" value="ADH_SHORT"/>
    <property type="match status" value="1"/>
</dbReference>
<organism evidence="3 4">
    <name type="scientific">Chitinophaga solisilvae</name>
    <dbReference type="NCBI Taxonomy" id="1233460"/>
    <lineage>
        <taxon>Bacteria</taxon>
        <taxon>Pseudomonadati</taxon>
        <taxon>Bacteroidota</taxon>
        <taxon>Chitinophagia</taxon>
        <taxon>Chitinophagales</taxon>
        <taxon>Chitinophagaceae</taxon>
        <taxon>Chitinophaga</taxon>
    </lineage>
</organism>
<dbReference type="Proteomes" id="UP000281028">
    <property type="component" value="Unassembled WGS sequence"/>
</dbReference>
<dbReference type="EMBL" id="RIAR02000001">
    <property type="protein sequence ID" value="NSL90819.1"/>
    <property type="molecule type" value="Genomic_DNA"/>
</dbReference>
<dbReference type="GO" id="GO:0016491">
    <property type="term" value="F:oxidoreductase activity"/>
    <property type="evidence" value="ECO:0007669"/>
    <property type="project" value="UniProtKB-KW"/>
</dbReference>
<dbReference type="AlphaFoldDB" id="A0A433WL07"/>
<dbReference type="InterPro" id="IPR036291">
    <property type="entry name" value="NAD(P)-bd_dom_sf"/>
</dbReference>
<dbReference type="InterPro" id="IPR002347">
    <property type="entry name" value="SDR_fam"/>
</dbReference>
<protein>
    <submittedName>
        <fullName evidence="3">SDR family oxidoreductase</fullName>
    </submittedName>
</protein>
<dbReference type="SUPFAM" id="SSF51735">
    <property type="entry name" value="NAD(P)-binding Rossmann-fold domains"/>
    <property type="match status" value="1"/>
</dbReference>
<gene>
    <name evidence="3" type="ORF">ECE50_028610</name>
</gene>
<dbReference type="PRINTS" id="PR00080">
    <property type="entry name" value="SDRFAMILY"/>
</dbReference>
<evidence type="ECO:0000256" key="1">
    <source>
        <dbReference type="ARBA" id="ARBA00006484"/>
    </source>
</evidence>
<comment type="similarity">
    <text evidence="1">Belongs to the short-chain dehydrogenases/reductases (SDR) family.</text>
</comment>
<dbReference type="PANTHER" id="PTHR24321">
    <property type="entry name" value="DEHYDROGENASES, SHORT CHAIN"/>
    <property type="match status" value="1"/>
</dbReference>
<proteinExistence type="inferred from homology"/>
<reference evidence="3" key="1">
    <citation type="submission" date="2020-05" db="EMBL/GenBank/DDBJ databases">
        <title>Chitinophaga laudate sp. nov., isolated from a tropical peat swamp.</title>
        <authorList>
            <person name="Goh C.B.S."/>
            <person name="Lee M.S."/>
            <person name="Parimannan S."/>
            <person name="Pasbakhsh P."/>
            <person name="Yule C.M."/>
            <person name="Rajandas H."/>
            <person name="Loke S."/>
            <person name="Croft L."/>
            <person name="Tan J.B.L."/>
        </authorList>
    </citation>
    <scope>NUCLEOTIDE SEQUENCE</scope>
    <source>
        <strain evidence="3">Mgbs1</strain>
    </source>
</reference>
<evidence type="ECO:0000256" key="2">
    <source>
        <dbReference type="ARBA" id="ARBA00023002"/>
    </source>
</evidence>
<dbReference type="Gene3D" id="3.40.50.720">
    <property type="entry name" value="NAD(P)-binding Rossmann-like Domain"/>
    <property type="match status" value="1"/>
</dbReference>
<dbReference type="PRINTS" id="PR00081">
    <property type="entry name" value="GDHRDH"/>
</dbReference>
<dbReference type="InterPro" id="IPR020904">
    <property type="entry name" value="Sc_DH/Rdtase_CS"/>
</dbReference>
<name>A0A433WL07_9BACT</name>
<evidence type="ECO:0000313" key="4">
    <source>
        <dbReference type="Proteomes" id="UP000281028"/>
    </source>
</evidence>
<dbReference type="Pfam" id="PF13561">
    <property type="entry name" value="adh_short_C2"/>
    <property type="match status" value="1"/>
</dbReference>
<comment type="caution">
    <text evidence="3">The sequence shown here is derived from an EMBL/GenBank/DDBJ whole genome shotgun (WGS) entry which is preliminary data.</text>
</comment>
<sequence>MLKDKVILLTGGADGIGWECAVAFAKSGAAVCIADINEGGRDRIAELPGSGHLFRRCDVTSVTDVKETVSAITALHGRLDAVHNNAGLAKPSSPLHDTTEEEWQALMDVNLKSIYLTTRFAFPHLRESKGSILSTTSLVGTIGQNNHAAYVATKGAVSALTKAMALDYAPYGIRVNAVAPAAVSTPMLEKWSSEQPNADVMKQYLDRLHPLGPMPEGDVIADACVFLLSHAARFITGCILPVSGGAELGYRTCPF</sequence>
<keyword evidence="2" id="KW-0560">Oxidoreductase</keyword>
<dbReference type="PANTHER" id="PTHR24321:SF8">
    <property type="entry name" value="ESTRADIOL 17-BETA-DEHYDROGENASE 8-RELATED"/>
    <property type="match status" value="1"/>
</dbReference>
<dbReference type="OrthoDB" id="597477at2"/>
<evidence type="ECO:0000313" key="3">
    <source>
        <dbReference type="EMBL" id="NSL90819.1"/>
    </source>
</evidence>
<keyword evidence="4" id="KW-1185">Reference proteome</keyword>
<dbReference type="FunFam" id="3.40.50.720:FF:000084">
    <property type="entry name" value="Short-chain dehydrogenase reductase"/>
    <property type="match status" value="1"/>
</dbReference>